<keyword evidence="1" id="KW-0812">Transmembrane</keyword>
<sequence length="185" mass="21402">MHLEIPECKRCCFCVPLRHGVLIFGYLHFAFTIFIVAVEIWVFSTGEVTYHTITLFRGAHMYIHYLVAVGLHVAEIIFNIVLLVGAHMKKPQLLRAYYYYGITTTVASFVTFVVLWLRLTCRHCYFMDYLIEVAFLVTGIGIQIYLLLLIRSELLKIRKNNHLCYVNHASEMVVDAPLQSGHNPF</sequence>
<dbReference type="PANTHER" id="PTHR36694">
    <property type="entry name" value="PASIFLORA 1, ISOFORM A-RELATED"/>
    <property type="match status" value="1"/>
</dbReference>
<keyword evidence="1" id="KW-0472">Membrane</keyword>
<organism evidence="2 3">
    <name type="scientific">Pararge aegeria aegeria</name>
    <dbReference type="NCBI Taxonomy" id="348720"/>
    <lineage>
        <taxon>Eukaryota</taxon>
        <taxon>Metazoa</taxon>
        <taxon>Ecdysozoa</taxon>
        <taxon>Arthropoda</taxon>
        <taxon>Hexapoda</taxon>
        <taxon>Insecta</taxon>
        <taxon>Pterygota</taxon>
        <taxon>Neoptera</taxon>
        <taxon>Endopterygota</taxon>
        <taxon>Lepidoptera</taxon>
        <taxon>Glossata</taxon>
        <taxon>Ditrysia</taxon>
        <taxon>Papilionoidea</taxon>
        <taxon>Nymphalidae</taxon>
        <taxon>Satyrinae</taxon>
        <taxon>Satyrini</taxon>
        <taxon>Parargina</taxon>
        <taxon>Pararge</taxon>
    </lineage>
</organism>
<evidence type="ECO:0000313" key="2">
    <source>
        <dbReference type="EMBL" id="CAH2236576.1"/>
    </source>
</evidence>
<dbReference type="Proteomes" id="UP000838756">
    <property type="component" value="Unassembled WGS sequence"/>
</dbReference>
<protein>
    <submittedName>
        <fullName evidence="2">Jg15335 protein</fullName>
    </submittedName>
</protein>
<keyword evidence="3" id="KW-1185">Reference proteome</keyword>
<name>A0A8S4RGY9_9NEOP</name>
<reference evidence="2" key="1">
    <citation type="submission" date="2022-03" db="EMBL/GenBank/DDBJ databases">
        <authorList>
            <person name="Lindestad O."/>
        </authorList>
    </citation>
    <scope>NUCLEOTIDE SEQUENCE</scope>
</reference>
<proteinExistence type="predicted"/>
<feature type="transmembrane region" description="Helical" evidence="1">
    <location>
        <begin position="62"/>
        <end position="85"/>
    </location>
</feature>
<gene>
    <name evidence="2" type="primary">jg15335</name>
    <name evidence="2" type="ORF">PAEG_LOCUS13944</name>
</gene>
<dbReference type="AlphaFoldDB" id="A0A8S4RGY9"/>
<comment type="caution">
    <text evidence="2">The sequence shown here is derived from an EMBL/GenBank/DDBJ whole genome shotgun (WGS) entry which is preliminary data.</text>
</comment>
<keyword evidence="1" id="KW-1133">Transmembrane helix</keyword>
<dbReference type="OrthoDB" id="7452046at2759"/>
<dbReference type="EMBL" id="CAKXAJ010025210">
    <property type="protein sequence ID" value="CAH2236576.1"/>
    <property type="molecule type" value="Genomic_DNA"/>
</dbReference>
<accession>A0A8S4RGY9</accession>
<feature type="transmembrane region" description="Helical" evidence="1">
    <location>
        <begin position="97"/>
        <end position="117"/>
    </location>
</feature>
<feature type="transmembrane region" description="Helical" evidence="1">
    <location>
        <begin position="129"/>
        <end position="150"/>
    </location>
</feature>
<dbReference type="PANTHER" id="PTHR36694:SF11">
    <property type="entry name" value="LP21121P-RELATED"/>
    <property type="match status" value="1"/>
</dbReference>
<evidence type="ECO:0000313" key="3">
    <source>
        <dbReference type="Proteomes" id="UP000838756"/>
    </source>
</evidence>
<feature type="transmembrane region" description="Helical" evidence="1">
    <location>
        <begin position="21"/>
        <end position="42"/>
    </location>
</feature>
<evidence type="ECO:0000256" key="1">
    <source>
        <dbReference type="SAM" id="Phobius"/>
    </source>
</evidence>